<dbReference type="AlphaFoldDB" id="A0A5A7N1P0"/>
<reference evidence="2 3" key="1">
    <citation type="submission" date="2019-09" db="EMBL/GenBank/DDBJ databases">
        <title>NBRP : Genome information of microbial organism related human and environment.</title>
        <authorList>
            <person name="Hattori M."/>
            <person name="Oshima K."/>
            <person name="Inaba H."/>
            <person name="Suda W."/>
            <person name="Sakamoto M."/>
            <person name="Iino T."/>
            <person name="Kitahara M."/>
            <person name="Oshida Y."/>
            <person name="Iida T."/>
            <person name="Kudo T."/>
            <person name="Itoh T."/>
            <person name="Ohkuma M."/>
        </authorList>
    </citation>
    <scope>NUCLEOTIDE SEQUENCE [LARGE SCALE GENOMIC DNA]</scope>
    <source>
        <strain evidence="2 3">Mie-1</strain>
    </source>
</reference>
<sequence>MDARPTDDTSLRQKQKAGASPEAVTRNDAETATAQIDRFGLPVVVEEDQRGNHRNTTVTSARKKLRGEWVLTLENGQIWEQTDRMRISTPRQGDDVTISENSVGNFFLTINGRSIRVTRIR</sequence>
<protein>
    <submittedName>
        <fullName evidence="2">Uncharacterized protein</fullName>
    </submittedName>
</protein>
<dbReference type="EMBL" id="BKCM01000007">
    <property type="protein sequence ID" value="GER01069.1"/>
    <property type="molecule type" value="Genomic_DNA"/>
</dbReference>
<name>A0A5A7N1P0_9PROT</name>
<accession>A0A5A7N1P0</accession>
<keyword evidence="3" id="KW-1185">Reference proteome</keyword>
<comment type="caution">
    <text evidence="2">The sequence shown here is derived from an EMBL/GenBank/DDBJ whole genome shotgun (WGS) entry which is preliminary data.</text>
</comment>
<dbReference type="RefSeq" id="WP_150002351.1">
    <property type="nucleotide sequence ID" value="NZ_BKCM01000007.1"/>
</dbReference>
<proteinExistence type="predicted"/>
<dbReference type="Proteomes" id="UP000325187">
    <property type="component" value="Unassembled WGS sequence"/>
</dbReference>
<feature type="region of interest" description="Disordered" evidence="1">
    <location>
        <begin position="1"/>
        <end position="28"/>
    </location>
</feature>
<evidence type="ECO:0000313" key="2">
    <source>
        <dbReference type="EMBL" id="GER01069.1"/>
    </source>
</evidence>
<organism evidence="2 3">
    <name type="scientific">Iodidimonas gelatinilytica</name>
    <dbReference type="NCBI Taxonomy" id="1236966"/>
    <lineage>
        <taxon>Bacteria</taxon>
        <taxon>Pseudomonadati</taxon>
        <taxon>Pseudomonadota</taxon>
        <taxon>Alphaproteobacteria</taxon>
        <taxon>Iodidimonadales</taxon>
        <taxon>Iodidimonadaceae</taxon>
        <taxon>Iodidimonas</taxon>
    </lineage>
</organism>
<feature type="compositionally biased region" description="Basic and acidic residues" evidence="1">
    <location>
        <begin position="1"/>
        <end position="11"/>
    </location>
</feature>
<evidence type="ECO:0000313" key="3">
    <source>
        <dbReference type="Proteomes" id="UP000325187"/>
    </source>
</evidence>
<evidence type="ECO:0000256" key="1">
    <source>
        <dbReference type="SAM" id="MobiDB-lite"/>
    </source>
</evidence>
<gene>
    <name evidence="2" type="ORF">JCM17845_16920</name>
</gene>